<feature type="transmembrane region" description="Helical" evidence="1">
    <location>
        <begin position="180"/>
        <end position="199"/>
    </location>
</feature>
<keyword evidence="1" id="KW-0812">Transmembrane</keyword>
<evidence type="ECO:0000313" key="3">
    <source>
        <dbReference type="Proteomes" id="UP000293925"/>
    </source>
</evidence>
<evidence type="ECO:0000256" key="1">
    <source>
        <dbReference type="SAM" id="Phobius"/>
    </source>
</evidence>
<keyword evidence="3" id="KW-1185">Reference proteome</keyword>
<dbReference type="RefSeq" id="WP_131528779.1">
    <property type="nucleotide sequence ID" value="NZ_SJSO01000005.1"/>
</dbReference>
<name>A0A4R0Q533_9SPHI</name>
<feature type="transmembrane region" description="Helical" evidence="1">
    <location>
        <begin position="15"/>
        <end position="34"/>
    </location>
</feature>
<keyword evidence="1" id="KW-1133">Transmembrane helix</keyword>
<dbReference type="EMBL" id="SJSO01000005">
    <property type="protein sequence ID" value="TCD27767.1"/>
    <property type="molecule type" value="Genomic_DNA"/>
</dbReference>
<feature type="transmembrane region" description="Helical" evidence="1">
    <location>
        <begin position="80"/>
        <end position="98"/>
    </location>
</feature>
<reference evidence="2 3" key="1">
    <citation type="submission" date="2019-02" db="EMBL/GenBank/DDBJ databases">
        <title>Pedobacter sp. RP-3-21 sp. nov., isolated from Arctic soil.</title>
        <authorList>
            <person name="Dahal R.H."/>
        </authorList>
    </citation>
    <scope>NUCLEOTIDE SEQUENCE [LARGE SCALE GENOMIC DNA]</scope>
    <source>
        <strain evidence="2 3">RP-3-21</strain>
    </source>
</reference>
<proteinExistence type="predicted"/>
<comment type="caution">
    <text evidence="2">The sequence shown here is derived from an EMBL/GenBank/DDBJ whole genome shotgun (WGS) entry which is preliminary data.</text>
</comment>
<keyword evidence="1" id="KW-0472">Membrane</keyword>
<dbReference type="AlphaFoldDB" id="A0A4R0Q533"/>
<gene>
    <name evidence="2" type="ORF">EZ456_07405</name>
</gene>
<evidence type="ECO:0000313" key="2">
    <source>
        <dbReference type="EMBL" id="TCD27767.1"/>
    </source>
</evidence>
<accession>A0A4R0Q533</accession>
<feature type="transmembrane region" description="Helical" evidence="1">
    <location>
        <begin position="205"/>
        <end position="223"/>
    </location>
</feature>
<protein>
    <submittedName>
        <fullName evidence="2">Uncharacterized protein</fullName>
    </submittedName>
</protein>
<organism evidence="2 3">
    <name type="scientific">Pedobacter psychrodurus</name>
    <dbReference type="NCBI Taxonomy" id="2530456"/>
    <lineage>
        <taxon>Bacteria</taxon>
        <taxon>Pseudomonadati</taxon>
        <taxon>Bacteroidota</taxon>
        <taxon>Sphingobacteriia</taxon>
        <taxon>Sphingobacteriales</taxon>
        <taxon>Sphingobacteriaceae</taxon>
        <taxon>Pedobacter</taxon>
    </lineage>
</organism>
<dbReference type="Proteomes" id="UP000293925">
    <property type="component" value="Unassembled WGS sequence"/>
</dbReference>
<feature type="transmembrane region" description="Helical" evidence="1">
    <location>
        <begin position="46"/>
        <end position="65"/>
    </location>
</feature>
<sequence>MLSQQNKTKIFSPKYIYSSLLILILGKFLSNIIINLNQNSPENYKDLLILLTVILWVFLPVYILYKGVNRLYDFKAINRLLPYVVAAFFISFIPEIFLSKTRMFDNYIGTQIVYGCNSGDGDIQYVGHSGIAYKLVEIDQVKREILVDGHCLKEDEGFMFWQTALAEGYLPNTNVPLSKFYSFTTFIEIAFTVGPIYVIENLMKMLVFNLPIFLLLLLLRLVSNKKIML</sequence>